<dbReference type="AlphaFoldDB" id="A0A1Q9CX13"/>
<protein>
    <recommendedName>
        <fullName evidence="1">PPM-type phosphatase domain-containing protein</fullName>
    </recommendedName>
</protein>
<dbReference type="GO" id="GO:0004722">
    <property type="term" value="F:protein serine/threonine phosphatase activity"/>
    <property type="evidence" value="ECO:0007669"/>
    <property type="project" value="InterPro"/>
</dbReference>
<proteinExistence type="predicted"/>
<sequence>MEREFDGCGLAKPAPSPGARRSGGVLTLVLACGTVCHVDPCAGFESATQIYGMLGEVVARRALDYVVYDNACMLRRFVANKVSKLPSGVGQDLSRMHYVLDRFHEKGHKACLNPTRRLYDPLVRLAVHPRLQSLNSSQNEQWNSWADNFQSLVRGMCCWPRICGIATSFQGVLDLPPRRASLLQADPARPVTRLRRPRPANAPESPVDEVDLTTMLAHCGAVTCQDGDWHADALTVAHKPNTPSERQRIEDSGGVVQCVDDRRGMLMRAFLCGGDFGERKARGDNPRQLAYSRAFGGKDLKPYGLSNQPDIRQVVLNEQHKVLIMASDGLWDVCSEEKAVYLAMDAAERDLDAAQVLVEFALTENRINRTKADNITVIAVFFK</sequence>
<dbReference type="Gene3D" id="3.60.40.10">
    <property type="entry name" value="PPM-type phosphatase domain"/>
    <property type="match status" value="1"/>
</dbReference>
<evidence type="ECO:0000259" key="1">
    <source>
        <dbReference type="PROSITE" id="PS51746"/>
    </source>
</evidence>
<dbReference type="OrthoDB" id="10264738at2759"/>
<organism evidence="2 3">
    <name type="scientific">Symbiodinium microadriaticum</name>
    <name type="common">Dinoflagellate</name>
    <name type="synonym">Zooxanthella microadriatica</name>
    <dbReference type="NCBI Taxonomy" id="2951"/>
    <lineage>
        <taxon>Eukaryota</taxon>
        <taxon>Sar</taxon>
        <taxon>Alveolata</taxon>
        <taxon>Dinophyceae</taxon>
        <taxon>Suessiales</taxon>
        <taxon>Symbiodiniaceae</taxon>
        <taxon>Symbiodinium</taxon>
    </lineage>
</organism>
<reference evidence="2 3" key="1">
    <citation type="submission" date="2016-02" db="EMBL/GenBank/DDBJ databases">
        <title>Genome analysis of coral dinoflagellate symbionts highlights evolutionary adaptations to a symbiotic lifestyle.</title>
        <authorList>
            <person name="Aranda M."/>
            <person name="Li Y."/>
            <person name="Liew Y.J."/>
            <person name="Baumgarten S."/>
            <person name="Simakov O."/>
            <person name="Wilson M."/>
            <person name="Piel J."/>
            <person name="Ashoor H."/>
            <person name="Bougouffa S."/>
            <person name="Bajic V.B."/>
            <person name="Ryu T."/>
            <person name="Ravasi T."/>
            <person name="Bayer T."/>
            <person name="Micklem G."/>
            <person name="Kim H."/>
            <person name="Bhak J."/>
            <person name="Lajeunesse T.C."/>
            <person name="Voolstra C.R."/>
        </authorList>
    </citation>
    <scope>NUCLEOTIDE SEQUENCE [LARGE SCALE GENOMIC DNA]</scope>
    <source>
        <strain evidence="2 3">CCMP2467</strain>
    </source>
</reference>
<gene>
    <name evidence="2" type="ORF">AK812_SmicGene31347</name>
</gene>
<name>A0A1Q9CX13_SYMMI</name>
<dbReference type="PROSITE" id="PS51746">
    <property type="entry name" value="PPM_2"/>
    <property type="match status" value="1"/>
</dbReference>
<keyword evidence="3" id="KW-1185">Reference proteome</keyword>
<dbReference type="InterPro" id="IPR001932">
    <property type="entry name" value="PPM-type_phosphatase-like_dom"/>
</dbReference>
<dbReference type="EMBL" id="LSRX01000860">
    <property type="protein sequence ID" value="OLP87425.1"/>
    <property type="molecule type" value="Genomic_DNA"/>
</dbReference>
<evidence type="ECO:0000313" key="2">
    <source>
        <dbReference type="EMBL" id="OLP87425.1"/>
    </source>
</evidence>
<dbReference type="CDD" id="cd00143">
    <property type="entry name" value="PP2Cc"/>
    <property type="match status" value="1"/>
</dbReference>
<dbReference type="SMART" id="SM00332">
    <property type="entry name" value="PP2Cc"/>
    <property type="match status" value="1"/>
</dbReference>
<dbReference type="Proteomes" id="UP000186817">
    <property type="component" value="Unassembled WGS sequence"/>
</dbReference>
<dbReference type="InterPro" id="IPR015655">
    <property type="entry name" value="PP2C"/>
</dbReference>
<dbReference type="PANTHER" id="PTHR47992">
    <property type="entry name" value="PROTEIN PHOSPHATASE"/>
    <property type="match status" value="1"/>
</dbReference>
<comment type="caution">
    <text evidence="2">The sequence shown here is derived from an EMBL/GenBank/DDBJ whole genome shotgun (WGS) entry which is preliminary data.</text>
</comment>
<dbReference type="InterPro" id="IPR036457">
    <property type="entry name" value="PPM-type-like_dom_sf"/>
</dbReference>
<dbReference type="Pfam" id="PF00481">
    <property type="entry name" value="PP2C"/>
    <property type="match status" value="1"/>
</dbReference>
<dbReference type="SUPFAM" id="SSF81606">
    <property type="entry name" value="PP2C-like"/>
    <property type="match status" value="1"/>
</dbReference>
<dbReference type="PROSITE" id="PS51257">
    <property type="entry name" value="PROKAR_LIPOPROTEIN"/>
    <property type="match status" value="1"/>
</dbReference>
<accession>A0A1Q9CX13</accession>
<evidence type="ECO:0000313" key="3">
    <source>
        <dbReference type="Proteomes" id="UP000186817"/>
    </source>
</evidence>
<feature type="domain" description="PPM-type phosphatase" evidence="1">
    <location>
        <begin position="86"/>
        <end position="382"/>
    </location>
</feature>